<feature type="transmembrane region" description="Helical" evidence="2">
    <location>
        <begin position="73"/>
        <end position="94"/>
    </location>
</feature>
<comment type="caution">
    <text evidence="3">The sequence shown here is derived from an EMBL/GenBank/DDBJ whole genome shotgun (WGS) entry which is preliminary data.</text>
</comment>
<dbReference type="Proteomes" id="UP000774570">
    <property type="component" value="Unassembled WGS sequence"/>
</dbReference>
<name>A0ABS7G264_9ACTN</name>
<dbReference type="EMBL" id="JAIBOA010000027">
    <property type="protein sequence ID" value="MBW8486799.1"/>
    <property type="molecule type" value="Genomic_DNA"/>
</dbReference>
<sequence length="394" mass="41367">MNELTMVEHLFTEPAPAPAVTAEGRARLLRLAGDAAPTSSPAATAADRARLPRLTGDAAPALAPAGRPRTRRLLWTVLPAAALTTAAAVTIGILTSDPHPADTSARRVLLAAAAESAKAPPSGRYYVFTRQEGRAYTVGSKEHPYTVLSRRIDELWYPTAPGAAGRIASQDLGVRPATPADAAAWRAAGSPDRVTERCDEGAIIGYKGSGRRPDGITEEVPIRRHCRRLDVRPGPRTTAPLPSAPGTLGRPPVGLDPARLSGDPAVLRRQLLSWTRAGGLVGPVRGDSAQLWAAAGTLVASPVGPVRPAVRAAAYRVLADLPDVRSLGPVTDQRGRRGQALTRTGSNTEAVAPGTYRLTVDPRTGAPLATTYQGTGSGEYSLILRYGYTDQPPQ</sequence>
<accession>A0ABS7G264</accession>
<keyword evidence="2" id="KW-0812">Transmembrane</keyword>
<dbReference type="NCBIfam" id="NF038083">
    <property type="entry name" value="CU044_5270_fam"/>
    <property type="match status" value="1"/>
</dbReference>
<keyword evidence="2" id="KW-0472">Membrane</keyword>
<proteinExistence type="predicted"/>
<keyword evidence="4" id="KW-1185">Reference proteome</keyword>
<evidence type="ECO:0000313" key="4">
    <source>
        <dbReference type="Proteomes" id="UP000774570"/>
    </source>
</evidence>
<evidence type="ECO:0000313" key="3">
    <source>
        <dbReference type="EMBL" id="MBW8486799.1"/>
    </source>
</evidence>
<dbReference type="InterPro" id="IPR047789">
    <property type="entry name" value="CU044_5270-like"/>
</dbReference>
<dbReference type="RefSeq" id="WP_220170041.1">
    <property type="nucleotide sequence ID" value="NZ_JAIBOA010000027.1"/>
</dbReference>
<reference evidence="3 4" key="1">
    <citation type="submission" date="2021-07" db="EMBL/GenBank/DDBJ databases">
        <title>Actinomadura sp. PM05-2 isolated from lichen.</title>
        <authorList>
            <person name="Somphong A."/>
            <person name="Phongsopitanun W."/>
            <person name="Tanasupawat S."/>
            <person name="Peongsungnone V."/>
        </authorList>
    </citation>
    <scope>NUCLEOTIDE SEQUENCE [LARGE SCALE GENOMIC DNA]</scope>
    <source>
        <strain evidence="3 4">PM05-2</strain>
    </source>
</reference>
<feature type="region of interest" description="Disordered" evidence="1">
    <location>
        <begin position="230"/>
        <end position="253"/>
    </location>
</feature>
<protein>
    <submittedName>
        <fullName evidence="3">CU044_5270 family protein</fullName>
    </submittedName>
</protein>
<evidence type="ECO:0000256" key="1">
    <source>
        <dbReference type="SAM" id="MobiDB-lite"/>
    </source>
</evidence>
<keyword evidence="2" id="KW-1133">Transmembrane helix</keyword>
<gene>
    <name evidence="3" type="ORF">K1Y72_30830</name>
</gene>
<evidence type="ECO:0000256" key="2">
    <source>
        <dbReference type="SAM" id="Phobius"/>
    </source>
</evidence>
<organism evidence="3 4">
    <name type="scientific">Actinomadura parmotrematis</name>
    <dbReference type="NCBI Taxonomy" id="2864039"/>
    <lineage>
        <taxon>Bacteria</taxon>
        <taxon>Bacillati</taxon>
        <taxon>Actinomycetota</taxon>
        <taxon>Actinomycetes</taxon>
        <taxon>Streptosporangiales</taxon>
        <taxon>Thermomonosporaceae</taxon>
        <taxon>Actinomadura</taxon>
    </lineage>
</organism>